<dbReference type="InterPro" id="IPR000160">
    <property type="entry name" value="GGDEF_dom"/>
</dbReference>
<keyword evidence="4" id="KW-0802">TPR repeat</keyword>
<protein>
    <submittedName>
        <fullName evidence="8">Response regulator receiver protein</fullName>
    </submittedName>
</protein>
<keyword evidence="6" id="KW-0472">Membrane</keyword>
<sequence>MQKSIETRYNPRLRLRIVESMHGMEQKMDFRVLALSLFLWLFPLWASANDQLDNLAEMVYQYPTKALAQITALEKQQTSDNTNDINQLRLNVLKCQNFLQLGENEAAINLAQMGEASAKQLKLDQARPYFLNCQADAYLNYDNIQDALPLLDSAITLARRYQQPQALIDALRLRGQLDTNTDNFSSAIEDLRIALDIYPDINSQTQNWVWPPQAYVYAAMGNLLYATNDLPQAMYYTKLALKSADAKGKVRHVLLRNAARIALDNNDREYSDQLEKQAKILLPEIGSPLELAYSYAILASIALDKGKIDTAEEYISIAMNTFKQQNQKVAMMRSTRLLAQIRFAQNRDEAAITLMQSAIEQGEALKQYTDLKWFYGILSDYYQTHNNYQLAYEFLQKRFDAAELANEATNNTRILQFKARLNQQGLEQANSDEQHSHTSLLNDLNLDWAYSTLFLVIMALTGSAIWYFIDKQNNRAPAADASPKNIPPLEQLELTLHSAKQGDYPLSLLLLNASQIRQVDLPGLLDKLQDKLREQDKLLRYSIDEVVIVLPYTSAVGAQRVVNQITPTIQTLQGTSKVNIGVAVMQQFDTLESLVKRASINRLGKLKGSEPLNSYSPAK</sequence>
<dbReference type="PANTHER" id="PTHR46630">
    <property type="entry name" value="TETRATRICOPEPTIDE REPEAT PROTEIN 29"/>
    <property type="match status" value="1"/>
</dbReference>
<organism evidence="8 9">
    <name type="scientific">Shewanella decolorationis S12</name>
    <dbReference type="NCBI Taxonomy" id="1353536"/>
    <lineage>
        <taxon>Bacteria</taxon>
        <taxon>Pseudomonadati</taxon>
        <taxon>Pseudomonadota</taxon>
        <taxon>Gammaproteobacteria</taxon>
        <taxon>Alteromonadales</taxon>
        <taxon>Shewanellaceae</taxon>
        <taxon>Shewanella</taxon>
    </lineage>
</organism>
<gene>
    <name evidence="8" type="ORF">SHD_0568</name>
</gene>
<dbReference type="PANTHER" id="PTHR46630:SF1">
    <property type="entry name" value="TETRATRICOPEPTIDE REPEAT PROTEIN 29"/>
    <property type="match status" value="1"/>
</dbReference>
<dbReference type="Gene3D" id="1.25.40.10">
    <property type="entry name" value="Tetratricopeptide repeat domain"/>
    <property type="match status" value="2"/>
</dbReference>
<dbReference type="EMBL" id="AXZL01000044">
    <property type="protein sequence ID" value="ESE42794.1"/>
    <property type="molecule type" value="Genomic_DNA"/>
</dbReference>
<dbReference type="InterPro" id="IPR043128">
    <property type="entry name" value="Rev_trsase/Diguanyl_cyclase"/>
</dbReference>
<evidence type="ECO:0000313" key="8">
    <source>
        <dbReference type="EMBL" id="ESE42794.1"/>
    </source>
</evidence>
<dbReference type="InterPro" id="IPR029787">
    <property type="entry name" value="Nucleotide_cyclase"/>
</dbReference>
<dbReference type="SMART" id="SM00028">
    <property type="entry name" value="TPR"/>
    <property type="match status" value="4"/>
</dbReference>
<keyword evidence="6" id="KW-0812">Transmembrane</keyword>
<evidence type="ECO:0000256" key="3">
    <source>
        <dbReference type="ARBA" id="ARBA00022737"/>
    </source>
</evidence>
<feature type="transmembrane region" description="Helical" evidence="6">
    <location>
        <begin position="448"/>
        <end position="469"/>
    </location>
</feature>
<dbReference type="Pfam" id="PF00990">
    <property type="entry name" value="GGDEF"/>
    <property type="match status" value="1"/>
</dbReference>
<evidence type="ECO:0000256" key="4">
    <source>
        <dbReference type="ARBA" id="ARBA00022803"/>
    </source>
</evidence>
<evidence type="ECO:0000256" key="1">
    <source>
        <dbReference type="ARBA" id="ARBA00004496"/>
    </source>
</evidence>
<name>A0ABN0PRN0_9GAMM</name>
<proteinExistence type="inferred from homology"/>
<dbReference type="InterPro" id="IPR051476">
    <property type="entry name" value="Bac_ResReg_Asp_Phosphatase"/>
</dbReference>
<keyword evidence="3" id="KW-0677">Repeat</keyword>
<keyword evidence="6" id="KW-1133">Transmembrane helix</keyword>
<dbReference type="InterPro" id="IPR011990">
    <property type="entry name" value="TPR-like_helical_dom_sf"/>
</dbReference>
<comment type="caution">
    <text evidence="8">The sequence shown here is derived from an EMBL/GenBank/DDBJ whole genome shotgun (WGS) entry which is preliminary data.</text>
</comment>
<dbReference type="InterPro" id="IPR019734">
    <property type="entry name" value="TPR_rpt"/>
</dbReference>
<comment type="similarity">
    <text evidence="5">Belongs to the Rap family.</text>
</comment>
<feature type="domain" description="GGDEF" evidence="7">
    <location>
        <begin position="504"/>
        <end position="617"/>
    </location>
</feature>
<reference evidence="8 9" key="1">
    <citation type="journal article" date="2013" name="Genome Announc.">
        <title>Draft Genome Sequence of Shewanella decolorationis S12, a Dye-Degrading Bacterium Isolated from a Wastewater Treatment Plant.</title>
        <authorList>
            <person name="Xu M."/>
            <person name="Fang Y."/>
            <person name="Liu J."/>
            <person name="Chen X."/>
            <person name="Sun G."/>
            <person name="Guo J."/>
            <person name="Hua Z."/>
            <person name="Tu Q."/>
            <person name="Wu L."/>
            <person name="Zhou J."/>
            <person name="Liu X."/>
        </authorList>
    </citation>
    <scope>NUCLEOTIDE SEQUENCE [LARGE SCALE GENOMIC DNA]</scope>
    <source>
        <strain evidence="8 9">S12</strain>
    </source>
</reference>
<evidence type="ECO:0000256" key="2">
    <source>
        <dbReference type="ARBA" id="ARBA00022490"/>
    </source>
</evidence>
<keyword evidence="2" id="KW-0963">Cytoplasm</keyword>
<dbReference type="Proteomes" id="UP000017548">
    <property type="component" value="Unassembled WGS sequence"/>
</dbReference>
<dbReference type="Gene3D" id="3.30.70.270">
    <property type="match status" value="1"/>
</dbReference>
<dbReference type="PROSITE" id="PS50887">
    <property type="entry name" value="GGDEF"/>
    <property type="match status" value="1"/>
</dbReference>
<comment type="subcellular location">
    <subcellularLocation>
        <location evidence="1">Cytoplasm</location>
    </subcellularLocation>
</comment>
<keyword evidence="9" id="KW-1185">Reference proteome</keyword>
<accession>A0ABN0PRN0</accession>
<dbReference type="SUPFAM" id="SSF48452">
    <property type="entry name" value="TPR-like"/>
    <property type="match status" value="2"/>
</dbReference>
<evidence type="ECO:0000313" key="9">
    <source>
        <dbReference type="Proteomes" id="UP000017548"/>
    </source>
</evidence>
<dbReference type="SUPFAM" id="SSF55073">
    <property type="entry name" value="Nucleotide cyclase"/>
    <property type="match status" value="1"/>
</dbReference>
<evidence type="ECO:0000256" key="5">
    <source>
        <dbReference type="ARBA" id="ARBA00038253"/>
    </source>
</evidence>
<evidence type="ECO:0000259" key="7">
    <source>
        <dbReference type="PROSITE" id="PS50887"/>
    </source>
</evidence>
<evidence type="ECO:0000256" key="6">
    <source>
        <dbReference type="SAM" id="Phobius"/>
    </source>
</evidence>